<dbReference type="EMBL" id="LAZR01000460">
    <property type="protein sequence ID" value="KKN68032.1"/>
    <property type="molecule type" value="Genomic_DNA"/>
</dbReference>
<proteinExistence type="predicted"/>
<sequence>MRRVNLATREELVARIRLGERIGGFYWVQEGTGALHARLVDGSRVHVHADAHLILLGRLAPGDVCDVCLEIVTRAARKEGRVEA</sequence>
<comment type="caution">
    <text evidence="1">The sequence shown here is derived from an EMBL/GenBank/DDBJ whole genome shotgun (WGS) entry which is preliminary data.</text>
</comment>
<name>A0A0F9SZM2_9ZZZZ</name>
<reference evidence="1" key="1">
    <citation type="journal article" date="2015" name="Nature">
        <title>Complex archaea that bridge the gap between prokaryotes and eukaryotes.</title>
        <authorList>
            <person name="Spang A."/>
            <person name="Saw J.H."/>
            <person name="Jorgensen S.L."/>
            <person name="Zaremba-Niedzwiedzka K."/>
            <person name="Martijn J."/>
            <person name="Lind A.E."/>
            <person name="van Eijk R."/>
            <person name="Schleper C."/>
            <person name="Guy L."/>
            <person name="Ettema T.J."/>
        </authorList>
    </citation>
    <scope>NUCLEOTIDE SEQUENCE</scope>
</reference>
<accession>A0A0F9SZM2</accession>
<evidence type="ECO:0000313" key="1">
    <source>
        <dbReference type="EMBL" id="KKN68032.1"/>
    </source>
</evidence>
<gene>
    <name evidence="1" type="ORF">LCGC14_0455880</name>
</gene>
<protein>
    <submittedName>
        <fullName evidence="1">Uncharacterized protein</fullName>
    </submittedName>
</protein>
<dbReference type="AlphaFoldDB" id="A0A0F9SZM2"/>
<organism evidence="1">
    <name type="scientific">marine sediment metagenome</name>
    <dbReference type="NCBI Taxonomy" id="412755"/>
    <lineage>
        <taxon>unclassified sequences</taxon>
        <taxon>metagenomes</taxon>
        <taxon>ecological metagenomes</taxon>
    </lineage>
</organism>